<dbReference type="AlphaFoldDB" id="A0A3M4MA55"/>
<evidence type="ECO:0000313" key="3">
    <source>
        <dbReference type="Proteomes" id="UP000277236"/>
    </source>
</evidence>
<name>A0A3M4MA55_PSECI</name>
<evidence type="ECO:0000313" key="2">
    <source>
        <dbReference type="EMBL" id="RMQ50585.1"/>
    </source>
</evidence>
<sequence>MIERQALVEESGGDQRSSNRHQVEEQRRAAGPQAHDGGHPQPWGQHRGRNRRIQDQRNVAHVQAGPRRNNKQRKQHNDRHQNLHIQQLQGRQAQLPFLQQGAVDGVGRSGDQNHCIPAIDALLHKPAQITGRHHHDHAGKRQQGPKQCAKGQTVTQAGNRQPQRHHRHKGLNDPHVGGGGHAGCEIRQALVHRHAQHTQDDDLAQYRPYKCTVLPYRAEHERREQQAGQQPAIKADLGREDHFRGGLGNDGIGCPDQDGQQGKCVLHGVTDRKPEWIIRPNSSHGSTYIATFLTTLLSGWAVRHGRSGELIDEDARYFFVARWSYGLRSGFCRHRAAEQDDLLQC</sequence>
<feature type="region of interest" description="Disordered" evidence="1">
    <location>
        <begin position="131"/>
        <end position="176"/>
    </location>
</feature>
<gene>
    <name evidence="2" type="ORF">ALQ04_05444</name>
</gene>
<proteinExistence type="predicted"/>
<dbReference type="EMBL" id="RBRE01000008">
    <property type="protein sequence ID" value="RMQ50585.1"/>
    <property type="molecule type" value="Genomic_DNA"/>
</dbReference>
<protein>
    <submittedName>
        <fullName evidence="2">Uncharacterized protein</fullName>
    </submittedName>
</protein>
<reference evidence="2 3" key="1">
    <citation type="submission" date="2018-08" db="EMBL/GenBank/DDBJ databases">
        <title>Recombination of ecologically and evolutionarily significant loci maintains genetic cohesion in the Pseudomonas syringae species complex.</title>
        <authorList>
            <person name="Dillon M."/>
            <person name="Thakur S."/>
            <person name="Almeida R.N.D."/>
            <person name="Weir B.S."/>
            <person name="Guttman D.S."/>
        </authorList>
    </citation>
    <scope>NUCLEOTIDE SEQUENCE [LARGE SCALE GENOMIC DNA]</scope>
    <source>
        <strain evidence="2 3">ICMP 3353</strain>
    </source>
</reference>
<organism evidence="2 3">
    <name type="scientific">Pseudomonas cichorii</name>
    <dbReference type="NCBI Taxonomy" id="36746"/>
    <lineage>
        <taxon>Bacteria</taxon>
        <taxon>Pseudomonadati</taxon>
        <taxon>Pseudomonadota</taxon>
        <taxon>Gammaproteobacteria</taxon>
        <taxon>Pseudomonadales</taxon>
        <taxon>Pseudomonadaceae</taxon>
        <taxon>Pseudomonas</taxon>
    </lineage>
</organism>
<dbReference type="Proteomes" id="UP000277236">
    <property type="component" value="Unassembled WGS sequence"/>
</dbReference>
<feature type="compositionally biased region" description="Polar residues" evidence="1">
    <location>
        <begin position="150"/>
        <end position="161"/>
    </location>
</feature>
<feature type="region of interest" description="Disordered" evidence="1">
    <location>
        <begin position="1"/>
        <end position="81"/>
    </location>
</feature>
<feature type="compositionally biased region" description="Basic residues" evidence="1">
    <location>
        <begin position="68"/>
        <end position="77"/>
    </location>
</feature>
<accession>A0A3M4MA55</accession>
<evidence type="ECO:0000256" key="1">
    <source>
        <dbReference type="SAM" id="MobiDB-lite"/>
    </source>
</evidence>
<comment type="caution">
    <text evidence="2">The sequence shown here is derived from an EMBL/GenBank/DDBJ whole genome shotgun (WGS) entry which is preliminary data.</text>
</comment>
<feature type="compositionally biased region" description="Basic residues" evidence="1">
    <location>
        <begin position="131"/>
        <end position="140"/>
    </location>
</feature>